<name>S7TQ29_DESML</name>
<keyword evidence="10" id="KW-1185">Reference proteome</keyword>
<dbReference type="InterPro" id="IPR043135">
    <property type="entry name" value="Fur_C"/>
</dbReference>
<comment type="cofactor">
    <cofactor evidence="7">
        <name>Zn(2+)</name>
        <dbReference type="ChEBI" id="CHEBI:29105"/>
    </cofactor>
    <text evidence="7">Binds 1 zinc ion per subunit.</text>
</comment>
<dbReference type="CDD" id="cd07153">
    <property type="entry name" value="Fur_like"/>
    <property type="match status" value="1"/>
</dbReference>
<keyword evidence="5" id="KW-0238">DNA-binding</keyword>
<keyword evidence="4" id="KW-0805">Transcription regulation</keyword>
<dbReference type="PANTHER" id="PTHR33202:SF8">
    <property type="entry name" value="PEROXIDE-RESPONSIVE REPRESSOR PERR"/>
    <property type="match status" value="1"/>
</dbReference>
<evidence type="ECO:0000313" key="9">
    <source>
        <dbReference type="EMBL" id="EPR39317.1"/>
    </source>
</evidence>
<evidence type="ECO:0000256" key="7">
    <source>
        <dbReference type="PIRSR" id="PIRSR602481-1"/>
    </source>
</evidence>
<gene>
    <name evidence="9" type="ORF">dsmv_2659</name>
</gene>
<feature type="binding site" evidence="7">
    <location>
        <position position="103"/>
    </location>
    <ligand>
        <name>Zn(2+)</name>
        <dbReference type="ChEBI" id="CHEBI:29105"/>
    </ligand>
</feature>
<evidence type="ECO:0000256" key="5">
    <source>
        <dbReference type="ARBA" id="ARBA00023125"/>
    </source>
</evidence>
<comment type="caution">
    <text evidence="9">The sequence shown here is derived from an EMBL/GenBank/DDBJ whole genome shotgun (WGS) entry which is preliminary data.</text>
</comment>
<feature type="compositionally biased region" description="Basic and acidic residues" evidence="8">
    <location>
        <begin position="154"/>
        <end position="165"/>
    </location>
</feature>
<evidence type="ECO:0000256" key="6">
    <source>
        <dbReference type="ARBA" id="ARBA00023163"/>
    </source>
</evidence>
<dbReference type="AlphaFoldDB" id="S7TQ29"/>
<dbReference type="GO" id="GO:0045892">
    <property type="term" value="P:negative regulation of DNA-templated transcription"/>
    <property type="evidence" value="ECO:0007669"/>
    <property type="project" value="TreeGrafter"/>
</dbReference>
<dbReference type="EMBL" id="ATHJ01000090">
    <property type="protein sequence ID" value="EPR39317.1"/>
    <property type="molecule type" value="Genomic_DNA"/>
</dbReference>
<protein>
    <submittedName>
        <fullName evidence="9">Ferric uptake regulator, Fur family</fullName>
    </submittedName>
</protein>
<comment type="similarity">
    <text evidence="1">Belongs to the Fur family.</text>
</comment>
<dbReference type="GO" id="GO:0003700">
    <property type="term" value="F:DNA-binding transcription factor activity"/>
    <property type="evidence" value="ECO:0007669"/>
    <property type="project" value="InterPro"/>
</dbReference>
<dbReference type="eggNOG" id="COG0735">
    <property type="taxonomic scope" value="Bacteria"/>
</dbReference>
<dbReference type="Pfam" id="PF01475">
    <property type="entry name" value="FUR"/>
    <property type="match status" value="1"/>
</dbReference>
<feature type="binding site" evidence="7">
    <location>
        <position position="100"/>
    </location>
    <ligand>
        <name>Zn(2+)</name>
        <dbReference type="ChEBI" id="CHEBI:29105"/>
    </ligand>
</feature>
<dbReference type="OrthoDB" id="8659436at2"/>
<evidence type="ECO:0000313" key="10">
    <source>
        <dbReference type="Proteomes" id="UP000014977"/>
    </source>
</evidence>
<dbReference type="Gene3D" id="1.10.10.10">
    <property type="entry name" value="Winged helix-like DNA-binding domain superfamily/Winged helix DNA-binding domain"/>
    <property type="match status" value="1"/>
</dbReference>
<feature type="region of interest" description="Disordered" evidence="8">
    <location>
        <begin position="146"/>
        <end position="165"/>
    </location>
</feature>
<dbReference type="STRING" id="897.B2D07_03500"/>
<evidence type="ECO:0000256" key="2">
    <source>
        <dbReference type="ARBA" id="ARBA00022491"/>
    </source>
</evidence>
<dbReference type="InterPro" id="IPR036390">
    <property type="entry name" value="WH_DNA-bd_sf"/>
</dbReference>
<dbReference type="InterPro" id="IPR036388">
    <property type="entry name" value="WH-like_DNA-bd_sf"/>
</dbReference>
<dbReference type="PANTHER" id="PTHR33202">
    <property type="entry name" value="ZINC UPTAKE REGULATION PROTEIN"/>
    <property type="match status" value="1"/>
</dbReference>
<accession>S7TQ29</accession>
<keyword evidence="7" id="KW-0479">Metal-binding</keyword>
<evidence type="ECO:0000256" key="1">
    <source>
        <dbReference type="ARBA" id="ARBA00007957"/>
    </source>
</evidence>
<keyword evidence="3 7" id="KW-0862">Zinc</keyword>
<dbReference type="GO" id="GO:1900376">
    <property type="term" value="P:regulation of secondary metabolite biosynthetic process"/>
    <property type="evidence" value="ECO:0007669"/>
    <property type="project" value="TreeGrafter"/>
</dbReference>
<dbReference type="GO" id="GO:0000976">
    <property type="term" value="F:transcription cis-regulatory region binding"/>
    <property type="evidence" value="ECO:0007669"/>
    <property type="project" value="TreeGrafter"/>
</dbReference>
<dbReference type="RefSeq" id="WP_020877416.1">
    <property type="nucleotide sequence ID" value="NZ_ATHJ01000090.1"/>
</dbReference>
<proteinExistence type="inferred from homology"/>
<reference evidence="9 10" key="1">
    <citation type="journal article" date="2013" name="Genome Announc.">
        <title>Draft genome sequences for three mercury-methylating, sulfate-reducing bacteria.</title>
        <authorList>
            <person name="Brown S.D."/>
            <person name="Hurt R.A.Jr."/>
            <person name="Gilmour C.C."/>
            <person name="Elias D.A."/>
        </authorList>
    </citation>
    <scope>NUCLEOTIDE SEQUENCE [LARGE SCALE GENOMIC DNA]</scope>
    <source>
        <strain evidence="9 10">DSM 2059</strain>
    </source>
</reference>
<dbReference type="InterPro" id="IPR002481">
    <property type="entry name" value="FUR"/>
</dbReference>
<sequence length="165" mass="18901">MSRQDVTEKIQAFIDTCHRHHLKITPQRVAIYRELLQSDMHPSADVLYRLVKRDYPNISFDTVNRTLLTFVHIGVANVVEIFGGAKRFDANVSDHHHLHCIQCGSITDFHHRYFDSLADPEDVPADFQILDKRIVLKGICNACSKKTSQPHGTPHHDENPKQKGK</sequence>
<feature type="binding site" evidence="7">
    <location>
        <position position="143"/>
    </location>
    <ligand>
        <name>Zn(2+)</name>
        <dbReference type="ChEBI" id="CHEBI:29105"/>
    </ligand>
</feature>
<keyword evidence="2" id="KW-0678">Repressor</keyword>
<keyword evidence="6" id="KW-0804">Transcription</keyword>
<organism evidence="9 10">
    <name type="scientific">Desulfococcus multivorans DSM 2059</name>
    <dbReference type="NCBI Taxonomy" id="1121405"/>
    <lineage>
        <taxon>Bacteria</taxon>
        <taxon>Pseudomonadati</taxon>
        <taxon>Thermodesulfobacteriota</taxon>
        <taxon>Desulfobacteria</taxon>
        <taxon>Desulfobacterales</taxon>
        <taxon>Desulfococcaceae</taxon>
        <taxon>Desulfococcus</taxon>
    </lineage>
</organism>
<evidence type="ECO:0000256" key="4">
    <source>
        <dbReference type="ARBA" id="ARBA00023015"/>
    </source>
</evidence>
<dbReference type="Gene3D" id="3.30.1490.190">
    <property type="match status" value="1"/>
</dbReference>
<dbReference type="GO" id="GO:0008270">
    <property type="term" value="F:zinc ion binding"/>
    <property type="evidence" value="ECO:0007669"/>
    <property type="project" value="TreeGrafter"/>
</dbReference>
<feature type="binding site" evidence="7">
    <location>
        <position position="140"/>
    </location>
    <ligand>
        <name>Zn(2+)</name>
        <dbReference type="ChEBI" id="CHEBI:29105"/>
    </ligand>
</feature>
<evidence type="ECO:0000256" key="8">
    <source>
        <dbReference type="SAM" id="MobiDB-lite"/>
    </source>
</evidence>
<dbReference type="SUPFAM" id="SSF46785">
    <property type="entry name" value="Winged helix' DNA-binding domain"/>
    <property type="match status" value="1"/>
</dbReference>
<evidence type="ECO:0000256" key="3">
    <source>
        <dbReference type="ARBA" id="ARBA00022833"/>
    </source>
</evidence>
<dbReference type="Proteomes" id="UP000014977">
    <property type="component" value="Unassembled WGS sequence"/>
</dbReference>